<evidence type="ECO:0000256" key="5">
    <source>
        <dbReference type="ARBA" id="ARBA00023242"/>
    </source>
</evidence>
<dbReference type="SUPFAM" id="SSF57701">
    <property type="entry name" value="Zn2/Cys6 DNA-binding domain"/>
    <property type="match status" value="1"/>
</dbReference>
<feature type="region of interest" description="Disordered" evidence="6">
    <location>
        <begin position="64"/>
        <end position="207"/>
    </location>
</feature>
<dbReference type="CDD" id="cd00067">
    <property type="entry name" value="GAL4"/>
    <property type="match status" value="1"/>
</dbReference>
<evidence type="ECO:0000256" key="6">
    <source>
        <dbReference type="SAM" id="MobiDB-lite"/>
    </source>
</evidence>
<evidence type="ECO:0000256" key="4">
    <source>
        <dbReference type="ARBA" id="ARBA00023163"/>
    </source>
</evidence>
<dbReference type="InterPro" id="IPR050815">
    <property type="entry name" value="TF_fung"/>
</dbReference>
<dbReference type="InterPro" id="IPR036864">
    <property type="entry name" value="Zn2-C6_fun-type_DNA-bd_sf"/>
</dbReference>
<keyword evidence="9" id="KW-1185">Reference proteome</keyword>
<dbReference type="PROSITE" id="PS50048">
    <property type="entry name" value="ZN2_CY6_FUNGAL_2"/>
    <property type="match status" value="1"/>
</dbReference>
<dbReference type="RefSeq" id="XP_047782882.1">
    <property type="nucleotide sequence ID" value="XM_047928538.1"/>
</dbReference>
<gene>
    <name evidence="8" type="ORF">C8Q71DRAFT_884719</name>
</gene>
<organism evidence="8 9">
    <name type="scientific">Rhodofomes roseus</name>
    <dbReference type="NCBI Taxonomy" id="34475"/>
    <lineage>
        <taxon>Eukaryota</taxon>
        <taxon>Fungi</taxon>
        <taxon>Dikarya</taxon>
        <taxon>Basidiomycota</taxon>
        <taxon>Agaricomycotina</taxon>
        <taxon>Agaricomycetes</taxon>
        <taxon>Polyporales</taxon>
        <taxon>Rhodofomes</taxon>
    </lineage>
</organism>
<dbReference type="EMBL" id="JADCUA010000003">
    <property type="protein sequence ID" value="KAH9841583.1"/>
    <property type="molecule type" value="Genomic_DNA"/>
</dbReference>
<evidence type="ECO:0000313" key="9">
    <source>
        <dbReference type="Proteomes" id="UP000814176"/>
    </source>
</evidence>
<feature type="compositionally biased region" description="Polar residues" evidence="6">
    <location>
        <begin position="196"/>
        <end position="205"/>
    </location>
</feature>
<evidence type="ECO:0000313" key="8">
    <source>
        <dbReference type="EMBL" id="KAH9841583.1"/>
    </source>
</evidence>
<reference evidence="8 9" key="1">
    <citation type="journal article" date="2021" name="Environ. Microbiol.">
        <title>Gene family expansions and transcriptome signatures uncover fungal adaptations to wood decay.</title>
        <authorList>
            <person name="Hage H."/>
            <person name="Miyauchi S."/>
            <person name="Viragh M."/>
            <person name="Drula E."/>
            <person name="Min B."/>
            <person name="Chaduli D."/>
            <person name="Navarro D."/>
            <person name="Favel A."/>
            <person name="Norest M."/>
            <person name="Lesage-Meessen L."/>
            <person name="Balint B."/>
            <person name="Merenyi Z."/>
            <person name="de Eugenio L."/>
            <person name="Morin E."/>
            <person name="Martinez A.T."/>
            <person name="Baldrian P."/>
            <person name="Stursova M."/>
            <person name="Martinez M.J."/>
            <person name="Novotny C."/>
            <person name="Magnuson J.K."/>
            <person name="Spatafora J.W."/>
            <person name="Maurice S."/>
            <person name="Pangilinan J."/>
            <person name="Andreopoulos W."/>
            <person name="LaButti K."/>
            <person name="Hundley H."/>
            <person name="Na H."/>
            <person name="Kuo A."/>
            <person name="Barry K."/>
            <person name="Lipzen A."/>
            <person name="Henrissat B."/>
            <person name="Riley R."/>
            <person name="Ahrendt S."/>
            <person name="Nagy L.G."/>
            <person name="Grigoriev I.V."/>
            <person name="Martin F."/>
            <person name="Rosso M.N."/>
        </authorList>
    </citation>
    <scope>NUCLEOTIDE SEQUENCE [LARGE SCALE GENOMIC DNA]</scope>
    <source>
        <strain evidence="8 9">CIRM-BRFM 1785</strain>
    </source>
</reference>
<dbReference type="Proteomes" id="UP000814176">
    <property type="component" value="Unassembled WGS sequence"/>
</dbReference>
<dbReference type="PANTHER" id="PTHR47338">
    <property type="entry name" value="ZN(II)2CYS6 TRANSCRIPTION FACTOR (EUROFUNG)-RELATED"/>
    <property type="match status" value="1"/>
</dbReference>
<keyword evidence="2" id="KW-0479">Metal-binding</keyword>
<keyword evidence="3" id="KW-0805">Transcription regulation</keyword>
<evidence type="ECO:0000256" key="1">
    <source>
        <dbReference type="ARBA" id="ARBA00004123"/>
    </source>
</evidence>
<dbReference type="GeneID" id="72009270"/>
<proteinExistence type="predicted"/>
<accession>A0ABQ8KRZ9</accession>
<evidence type="ECO:0000259" key="7">
    <source>
        <dbReference type="PROSITE" id="PS50048"/>
    </source>
</evidence>
<evidence type="ECO:0000256" key="2">
    <source>
        <dbReference type="ARBA" id="ARBA00022723"/>
    </source>
</evidence>
<feature type="domain" description="Zn(2)-C6 fungal-type" evidence="7">
    <location>
        <begin position="49"/>
        <end position="82"/>
    </location>
</feature>
<name>A0ABQ8KRZ9_9APHY</name>
<evidence type="ECO:0000256" key="3">
    <source>
        <dbReference type="ARBA" id="ARBA00023015"/>
    </source>
</evidence>
<dbReference type="InterPro" id="IPR001138">
    <property type="entry name" value="Zn2Cys6_DnaBD"/>
</dbReference>
<keyword evidence="5" id="KW-0539">Nucleus</keyword>
<dbReference type="Gene3D" id="4.10.240.10">
    <property type="entry name" value="Zn(2)-C6 fungal-type DNA-binding domain"/>
    <property type="match status" value="1"/>
</dbReference>
<dbReference type="SMART" id="SM00066">
    <property type="entry name" value="GAL4"/>
    <property type="match status" value="1"/>
</dbReference>
<sequence length="803" mass="88771">PAAGTSARPTANERRPSYGKSRRDKPRLGLAPDQPLTTQGKPRCRVYVACVQCRSRKIRCDGAKPACHNCGRRTDQGSPCTYDTEPKRRGPDKTPGARQRSMTAGKEEGEPKKRSRRRTVDGPSPASSADPKGKAPAQDPLPLTARSLPSPVSLRALSSPTGVRPIAAASQGSTSGSHEGYAPGSGGAHSLAPGSNMGTASTSMQPMPVSQPHVIESVAYPQVRTPLPSPCTAAQLSLDASLMQQGHPYGHRQPVKLEIPAEPSSRYARETWWDVVLSLYSASYEYPNGYPAPLPPGMRATATQLVHADLHVLFRYSSYWLSFLNIPRLLRRLRDPEGRASLQPSFVLGALALATFLQSSDSEQGKGAAGRERALRLKDEAQGALQASLASRWIDDNLVQAAWILAFFEICAHPLHTTERVRSAVSMLDSLIRCLNLALVDADDPRVTIFTPHSAPVVSSCPPQQRHRDPAEFFTAQQAPPIPLSSNVQTTCWCASYTLGHMSPDTIELAPLWSHTAGWLADWTEGDIRKEECRRLIWSSVILIAGYASYNTAIGKSLPELSLMDPASIAVLFPGESLFPPGTHHSKDTVWALYMRSLLTWNSCVYMRNDASMSDADKAQYAMDSWLEIDTIEVALSRHTCNIERTFMFVSRDYLFISRLYLYYELQRLVPHIQLNAQHLRQKADEWLTHHDSMARRTMYGLHTITGQPTSSLSGRPFYVFWFMGQISRMIALWSSDHTLLIALQACKSLFAPLEYLIALWPCQETHRRCDQLRERLVAACQLVSISPPEPAPLTARFLSGTI</sequence>
<feature type="non-terminal residue" evidence="8">
    <location>
        <position position="1"/>
    </location>
</feature>
<protein>
    <recommendedName>
        <fullName evidence="7">Zn(2)-C6 fungal-type domain-containing protein</fullName>
    </recommendedName>
</protein>
<keyword evidence="4" id="KW-0804">Transcription</keyword>
<comment type="caution">
    <text evidence="8">The sequence shown here is derived from an EMBL/GenBank/DDBJ whole genome shotgun (WGS) entry which is preliminary data.</text>
</comment>
<dbReference type="Pfam" id="PF00172">
    <property type="entry name" value="Zn_clus"/>
    <property type="match status" value="1"/>
</dbReference>
<dbReference type="PANTHER" id="PTHR47338:SF5">
    <property type="entry name" value="ZN(II)2CYS6 TRANSCRIPTION FACTOR (EUROFUNG)"/>
    <property type="match status" value="1"/>
</dbReference>
<feature type="region of interest" description="Disordered" evidence="6">
    <location>
        <begin position="1"/>
        <end position="41"/>
    </location>
</feature>
<comment type="subcellular location">
    <subcellularLocation>
        <location evidence="1">Nucleus</location>
    </subcellularLocation>
</comment>